<reference evidence="1 2" key="1">
    <citation type="submission" date="2013-02" db="EMBL/GenBank/DDBJ databases">
        <title>Draft genome sequence of Amycolatopsis vancoresmycina strain DSM 44592T.</title>
        <authorList>
            <person name="Kumar S."/>
            <person name="Kaur N."/>
            <person name="Kaur C."/>
            <person name="Raghava G.P.S."/>
            <person name="Mayilraj S."/>
        </authorList>
    </citation>
    <scope>NUCLEOTIDE SEQUENCE [LARGE SCALE GENOMIC DNA]</scope>
    <source>
        <strain evidence="1 2">DSM 44592</strain>
    </source>
</reference>
<keyword evidence="2" id="KW-1185">Reference proteome</keyword>
<protein>
    <submittedName>
        <fullName evidence="1">Polyketide synthase protein</fullName>
    </submittedName>
</protein>
<accession>R1HX04</accession>
<gene>
    <name evidence="1" type="ORF">H480_13444</name>
</gene>
<dbReference type="Proteomes" id="UP000014139">
    <property type="component" value="Unassembled WGS sequence"/>
</dbReference>
<dbReference type="AlphaFoldDB" id="R1HX04"/>
<comment type="caution">
    <text evidence="1">The sequence shown here is derived from an EMBL/GenBank/DDBJ whole genome shotgun (WGS) entry which is preliminary data.</text>
</comment>
<organism evidence="1 2">
    <name type="scientific">Amycolatopsis vancoresmycina DSM 44592</name>
    <dbReference type="NCBI Taxonomy" id="1292037"/>
    <lineage>
        <taxon>Bacteria</taxon>
        <taxon>Bacillati</taxon>
        <taxon>Actinomycetota</taxon>
        <taxon>Actinomycetes</taxon>
        <taxon>Pseudonocardiales</taxon>
        <taxon>Pseudonocardiaceae</taxon>
        <taxon>Amycolatopsis</taxon>
    </lineage>
</organism>
<evidence type="ECO:0000313" key="2">
    <source>
        <dbReference type="Proteomes" id="UP000014139"/>
    </source>
</evidence>
<sequence>MGPITRFQLRMLKVFPALARTAHIVRYRF</sequence>
<dbReference type="PATRIC" id="fig|1292037.4.peg.2567"/>
<dbReference type="eggNOG" id="COG3315">
    <property type="taxonomic scope" value="Bacteria"/>
</dbReference>
<dbReference type="EMBL" id="AOUO01000178">
    <property type="protein sequence ID" value="EOD68065.1"/>
    <property type="molecule type" value="Genomic_DNA"/>
</dbReference>
<evidence type="ECO:0000313" key="1">
    <source>
        <dbReference type="EMBL" id="EOD68065.1"/>
    </source>
</evidence>
<proteinExistence type="predicted"/>
<name>R1HX04_9PSEU</name>